<evidence type="ECO:0000313" key="8">
    <source>
        <dbReference type="EMBL" id="GAA4420178.1"/>
    </source>
</evidence>
<name>A0ABP8L0Z9_9BACT</name>
<dbReference type="InterPro" id="IPR037066">
    <property type="entry name" value="Plug_dom_sf"/>
</dbReference>
<feature type="region of interest" description="Disordered" evidence="4">
    <location>
        <begin position="791"/>
        <end position="811"/>
    </location>
</feature>
<dbReference type="SUPFAM" id="SSF49464">
    <property type="entry name" value="Carboxypeptidase regulatory domain-like"/>
    <property type="match status" value="1"/>
</dbReference>
<keyword evidence="9" id="KW-1185">Reference proteome</keyword>
<gene>
    <name evidence="8" type="ORF">GCM10023187_55230</name>
</gene>
<dbReference type="InterPro" id="IPR008969">
    <property type="entry name" value="CarboxyPept-like_regulatory"/>
</dbReference>
<evidence type="ECO:0000256" key="2">
    <source>
        <dbReference type="ARBA" id="ARBA00023136"/>
    </source>
</evidence>
<reference evidence="9" key="1">
    <citation type="journal article" date="2019" name="Int. J. Syst. Evol. Microbiol.">
        <title>The Global Catalogue of Microorganisms (GCM) 10K type strain sequencing project: providing services to taxonomists for standard genome sequencing and annotation.</title>
        <authorList>
            <consortium name="The Broad Institute Genomics Platform"/>
            <consortium name="The Broad Institute Genome Sequencing Center for Infectious Disease"/>
            <person name="Wu L."/>
            <person name="Ma J."/>
        </authorList>
    </citation>
    <scope>NUCLEOTIDE SEQUENCE [LARGE SCALE GENOMIC DNA]</scope>
    <source>
        <strain evidence="9">JCM 17925</strain>
    </source>
</reference>
<evidence type="ECO:0000256" key="4">
    <source>
        <dbReference type="SAM" id="MobiDB-lite"/>
    </source>
</evidence>
<evidence type="ECO:0000313" key="9">
    <source>
        <dbReference type="Proteomes" id="UP001500936"/>
    </source>
</evidence>
<dbReference type="InterPro" id="IPR036942">
    <property type="entry name" value="Beta-barrel_TonB_sf"/>
</dbReference>
<dbReference type="Gene3D" id="2.60.40.1120">
    <property type="entry name" value="Carboxypeptidase-like, regulatory domain"/>
    <property type="match status" value="1"/>
</dbReference>
<organism evidence="8 9">
    <name type="scientific">Nibrella viscosa</name>
    <dbReference type="NCBI Taxonomy" id="1084524"/>
    <lineage>
        <taxon>Bacteria</taxon>
        <taxon>Pseudomonadati</taxon>
        <taxon>Bacteroidota</taxon>
        <taxon>Cytophagia</taxon>
        <taxon>Cytophagales</taxon>
        <taxon>Spirosomataceae</taxon>
        <taxon>Nibrella</taxon>
    </lineage>
</organism>
<sequence length="811" mass="89500">MMNTLRKFVVSIIFFLPALLTTAQAKDLQSITGTLIDPAGAAVEFATVALHRAGDSVVVKTEFSDSKGAFLFERIATGQYFVSVSMVGFDRYRTQPFSHTETGTNLPTIKLTASGSTTLQEVTVQGRKPLFEREPDRLIVNVESSPLSAGATSLDILSRAPGVTVDQNDNIGLRGKQGVLVLIDGKRIPMTGSELADLLRSTPANQIEKIELITNPSARYDAAGSAGIISIKMKKDGRNGTNGNVNGSYGHGRFSRLVGGLSLNHRQKNLNVFGNYTYTNQSTVNALDIHRDFFENSRFVGSSDQANDGVHDRQVHNWRAGAEYTSSRKTVIGVAAGGVVSQVISEGRNASRTYDEWAKPLASYQSANDRTSLNPNASGNLNVKHTFKQGSELTADADYAHYTTHRVQQLKTTYTFPVWSPVQLNGDQTGELIIQSAKADYSHSFGPKGRLETGVKISKVNSDNNVLFTTLSEGQSVIDTGKSNRFRYDETIRAGYINYSRSVKKLSFQLGLRGEQTLAIGRQDIGNQNFTRNYFQLFPSASVKQTLSDKHELAIAMSRRIDRPSYSQLNPFRAYIDVTTYGSGNPYLRPQLSYNVDLSHTFLKKYVTSFGISSTAYPIINVVQPAPDGDRMVVSTFQNLKRQDNYTLTLTIPIEVTRWWGMSNNFVGYYGRFIGDLAGTSINKGLPAFNINSSNTFTLGNGWGADLTAMFQSRELYGFMLVRPLGQVAVGVQKSVWGKKGTFRFNATDLFFTNKVRATSSYANYVERFYQRQDSRAATVSFTYRFGRDTVPPARRRAGGAEEEKRRAGGS</sequence>
<feature type="domain" description="Outer membrane protein beta-barrel" evidence="7">
    <location>
        <begin position="385"/>
        <end position="784"/>
    </location>
</feature>
<dbReference type="Gene3D" id="2.170.130.10">
    <property type="entry name" value="TonB-dependent receptor, plug domain"/>
    <property type="match status" value="1"/>
</dbReference>
<dbReference type="Gene3D" id="2.40.170.20">
    <property type="entry name" value="TonB-dependent receptor, beta-barrel domain"/>
    <property type="match status" value="1"/>
</dbReference>
<dbReference type="Proteomes" id="UP001500936">
    <property type="component" value="Unassembled WGS sequence"/>
</dbReference>
<feature type="chain" id="PRO_5045282536" evidence="5">
    <location>
        <begin position="26"/>
        <end position="811"/>
    </location>
</feature>
<dbReference type="InterPro" id="IPR041700">
    <property type="entry name" value="OMP_b-brl_3"/>
</dbReference>
<feature type="domain" description="TonB-dependent receptor plug" evidence="6">
    <location>
        <begin position="152"/>
        <end position="228"/>
    </location>
</feature>
<evidence type="ECO:0000256" key="5">
    <source>
        <dbReference type="SAM" id="SignalP"/>
    </source>
</evidence>
<protein>
    <submittedName>
        <fullName evidence="8">Outer membrane beta-barrel family protein</fullName>
    </submittedName>
</protein>
<dbReference type="RefSeq" id="WP_345271324.1">
    <property type="nucleotide sequence ID" value="NZ_BAABHB010000020.1"/>
</dbReference>
<keyword evidence="5" id="KW-0732">Signal</keyword>
<evidence type="ECO:0000256" key="1">
    <source>
        <dbReference type="ARBA" id="ARBA00004442"/>
    </source>
</evidence>
<dbReference type="SUPFAM" id="SSF56935">
    <property type="entry name" value="Porins"/>
    <property type="match status" value="1"/>
</dbReference>
<evidence type="ECO:0000259" key="6">
    <source>
        <dbReference type="Pfam" id="PF07715"/>
    </source>
</evidence>
<evidence type="ECO:0000259" key="7">
    <source>
        <dbReference type="Pfam" id="PF14905"/>
    </source>
</evidence>
<feature type="signal peptide" evidence="5">
    <location>
        <begin position="1"/>
        <end position="25"/>
    </location>
</feature>
<dbReference type="PANTHER" id="PTHR40980">
    <property type="entry name" value="PLUG DOMAIN-CONTAINING PROTEIN"/>
    <property type="match status" value="1"/>
</dbReference>
<dbReference type="Pfam" id="PF13620">
    <property type="entry name" value="CarboxypepD_reg"/>
    <property type="match status" value="1"/>
</dbReference>
<evidence type="ECO:0000256" key="3">
    <source>
        <dbReference type="ARBA" id="ARBA00023237"/>
    </source>
</evidence>
<proteinExistence type="predicted"/>
<comment type="caution">
    <text evidence="8">The sequence shown here is derived from an EMBL/GenBank/DDBJ whole genome shotgun (WGS) entry which is preliminary data.</text>
</comment>
<dbReference type="EMBL" id="BAABHB010000020">
    <property type="protein sequence ID" value="GAA4420178.1"/>
    <property type="molecule type" value="Genomic_DNA"/>
</dbReference>
<keyword evidence="2" id="KW-0472">Membrane</keyword>
<comment type="subcellular location">
    <subcellularLocation>
        <location evidence="1">Cell outer membrane</location>
    </subcellularLocation>
</comment>
<keyword evidence="3" id="KW-0998">Cell outer membrane</keyword>
<feature type="compositionally biased region" description="Basic and acidic residues" evidence="4">
    <location>
        <begin position="799"/>
        <end position="811"/>
    </location>
</feature>
<dbReference type="PANTHER" id="PTHR40980:SF4">
    <property type="entry name" value="TONB-DEPENDENT RECEPTOR-LIKE BETA-BARREL DOMAIN-CONTAINING PROTEIN"/>
    <property type="match status" value="1"/>
</dbReference>
<dbReference type="Pfam" id="PF07715">
    <property type="entry name" value="Plug"/>
    <property type="match status" value="1"/>
</dbReference>
<dbReference type="InterPro" id="IPR012910">
    <property type="entry name" value="Plug_dom"/>
</dbReference>
<accession>A0ABP8L0Z9</accession>
<dbReference type="Pfam" id="PF14905">
    <property type="entry name" value="OMP_b-brl_3"/>
    <property type="match status" value="1"/>
</dbReference>